<reference evidence="1" key="1">
    <citation type="submission" date="2010-12" db="EMBL/GenBank/DDBJ databases">
        <title>Complete sequence of Rhodopseudomonas palustris DX-1.</title>
        <authorList>
            <consortium name="US DOE Joint Genome Institute"/>
            <person name="Lucas S."/>
            <person name="Copeland A."/>
            <person name="Lapidus A."/>
            <person name="Cheng J.-F."/>
            <person name="Goodwin L."/>
            <person name="Pitluck S."/>
            <person name="Misra M."/>
            <person name="Chertkov O."/>
            <person name="Detter J.C."/>
            <person name="Han C."/>
            <person name="Tapia R."/>
            <person name="Land M."/>
            <person name="Hauser L."/>
            <person name="Kyrpides N."/>
            <person name="Ivanova N."/>
            <person name="Ovchinnikova G."/>
            <person name="Logan B."/>
            <person name="Oda Y."/>
            <person name="Harwood C."/>
            <person name="Woyke T."/>
        </authorList>
    </citation>
    <scope>NUCLEOTIDE SEQUENCE [LARGE SCALE GENOMIC DNA]</scope>
    <source>
        <strain evidence="1">DX-1</strain>
    </source>
</reference>
<gene>
    <name evidence="1" type="ordered locus">Rpdx1_2528</name>
</gene>
<evidence type="ECO:0000313" key="2">
    <source>
        <dbReference type="Proteomes" id="UP000001402"/>
    </source>
</evidence>
<organism evidence="1 2">
    <name type="scientific">Rhodopseudomonas palustris (strain DX-1)</name>
    <dbReference type="NCBI Taxonomy" id="652103"/>
    <lineage>
        <taxon>Bacteria</taxon>
        <taxon>Pseudomonadati</taxon>
        <taxon>Pseudomonadota</taxon>
        <taxon>Alphaproteobacteria</taxon>
        <taxon>Hyphomicrobiales</taxon>
        <taxon>Nitrobacteraceae</taxon>
        <taxon>Rhodopseudomonas</taxon>
    </lineage>
</organism>
<dbReference type="STRING" id="652103.Rpdx1_2528"/>
<dbReference type="KEGG" id="rpx:Rpdx1_2528"/>
<accession>E6VFM7</accession>
<dbReference type="EMBL" id="CP002418">
    <property type="protein sequence ID" value="ADU44119.1"/>
    <property type="molecule type" value="Genomic_DNA"/>
</dbReference>
<dbReference type="AlphaFoldDB" id="E6VFM7"/>
<evidence type="ECO:0008006" key="3">
    <source>
        <dbReference type="Google" id="ProtNLM"/>
    </source>
</evidence>
<dbReference type="HOGENOM" id="CLU_488230_0_0_5"/>
<dbReference type="eggNOG" id="ENOG502ZD9H">
    <property type="taxonomic scope" value="Bacteria"/>
</dbReference>
<evidence type="ECO:0000313" key="1">
    <source>
        <dbReference type="EMBL" id="ADU44119.1"/>
    </source>
</evidence>
<name>E6VFM7_RHOPX</name>
<proteinExistence type="predicted"/>
<dbReference type="Proteomes" id="UP000001402">
    <property type="component" value="Chromosome"/>
</dbReference>
<dbReference type="OrthoDB" id="7223544at2"/>
<sequence length="558" mass="59000">MRRPAAQTMRKPRIARTETFPAAVGGWIKNVNLATPDARMPDGSKVQGAFVLDNFFPEATGLRMRRGSESYAQVGADGSQPVLSLFSYINGANAKLFAATATDIYDVSSPAIPENELLGDENGVVFVDEDGSSLLSRLSVPTPAVVELTGGNWVAVQFATPGGVFLRAVNGVDAPLVFDGSDWAETPAITGVDAASLSHVWLHQRRLFFVKGGSLSAYYLPADSIGGAAVEIPLGGVFKRGGSLLFGASWSLETDNLSEQCVFVTTEGEVAVYQGTDPSSASTWAKVGTYRIGRPLGPKAIIPAGGDLVIGTDMGFVPLSQAVQRDISALSPAAISYPIETAWNETVEATAASGAWHCEVWPTKHMAIVAPPTPVVGFPQVFVANARTGAWGRYTGWKARCLGLFRDRAFFGSDQGLVIEAEVSGADRGRPYTAVWVPLFETFKAPASLKTAGLMRATVQAASEVVPRLSLQADYNVNLPTPPDDAGAVASNTWGAAIWGVSLWSEPSGRKVFQRWQSVGGRGYAIAPGLQITSGKASPPDVDVIKVEITYDQGDVGS</sequence>
<protein>
    <recommendedName>
        <fullName evidence="3">Phage protein</fullName>
    </recommendedName>
</protein>
<dbReference type="BioCyc" id="RPAL652103:RPDX1_RS12440-MONOMER"/>